<keyword evidence="3" id="KW-1185">Reference proteome</keyword>
<gene>
    <name evidence="2" type="ORF">JOF56_005243</name>
</gene>
<keyword evidence="1" id="KW-0472">Membrane</keyword>
<protein>
    <submittedName>
        <fullName evidence="2">Uncharacterized protein</fullName>
    </submittedName>
</protein>
<dbReference type="RefSeq" id="WP_209642130.1">
    <property type="nucleotide sequence ID" value="NZ_JAGINW010000001.1"/>
</dbReference>
<evidence type="ECO:0000256" key="1">
    <source>
        <dbReference type="SAM" id="Phobius"/>
    </source>
</evidence>
<keyword evidence="1" id="KW-1133">Transmembrane helix</keyword>
<dbReference type="EMBL" id="JAGINW010000001">
    <property type="protein sequence ID" value="MBP2324858.1"/>
    <property type="molecule type" value="Genomic_DNA"/>
</dbReference>
<proteinExistence type="predicted"/>
<evidence type="ECO:0000313" key="3">
    <source>
        <dbReference type="Proteomes" id="UP001519332"/>
    </source>
</evidence>
<dbReference type="Proteomes" id="UP001519332">
    <property type="component" value="Unassembled WGS sequence"/>
</dbReference>
<comment type="caution">
    <text evidence="2">The sequence shown here is derived from an EMBL/GenBank/DDBJ whole genome shotgun (WGS) entry which is preliminary data.</text>
</comment>
<reference evidence="2 3" key="1">
    <citation type="submission" date="2021-03" db="EMBL/GenBank/DDBJ databases">
        <title>Sequencing the genomes of 1000 actinobacteria strains.</title>
        <authorList>
            <person name="Klenk H.-P."/>
        </authorList>
    </citation>
    <scope>NUCLEOTIDE SEQUENCE [LARGE SCALE GENOMIC DNA]</scope>
    <source>
        <strain evidence="2 3">DSM 46670</strain>
    </source>
</reference>
<organism evidence="2 3">
    <name type="scientific">Kibdelosporangium banguiense</name>
    <dbReference type="NCBI Taxonomy" id="1365924"/>
    <lineage>
        <taxon>Bacteria</taxon>
        <taxon>Bacillati</taxon>
        <taxon>Actinomycetota</taxon>
        <taxon>Actinomycetes</taxon>
        <taxon>Pseudonocardiales</taxon>
        <taxon>Pseudonocardiaceae</taxon>
        <taxon>Kibdelosporangium</taxon>
    </lineage>
</organism>
<name>A0ABS4TKA8_9PSEU</name>
<keyword evidence="1" id="KW-0812">Transmembrane</keyword>
<evidence type="ECO:0000313" key="2">
    <source>
        <dbReference type="EMBL" id="MBP2324858.1"/>
    </source>
</evidence>
<feature type="transmembrane region" description="Helical" evidence="1">
    <location>
        <begin position="6"/>
        <end position="28"/>
    </location>
</feature>
<accession>A0ABS4TKA8</accession>
<sequence>MRWNELGPVIAAVATVTALVGGYVQFVLRRAIYPCIEFDVDFILLRMDAVRKVGDIVLTVRNVGPGVGHVVNVQGRVRYSADDGAGVSRDGIEPAFGHLVQPQASPGPAFQPILGNGAFLFAPNWPRAFIQPGVTQMYRKPLAIPGEAVLIHVWGAFEYHIPVGPFSRLLARVFIHHAKTPKRLNYTVRRTFAVDQAP</sequence>